<dbReference type="EMBL" id="GBRH01247637">
    <property type="protein sequence ID" value="JAD50258.1"/>
    <property type="molecule type" value="Transcribed_RNA"/>
</dbReference>
<feature type="region of interest" description="Disordered" evidence="1">
    <location>
        <begin position="1"/>
        <end position="21"/>
    </location>
</feature>
<name>A0A0A9AK70_ARUDO</name>
<dbReference type="AlphaFoldDB" id="A0A0A9AK70"/>
<protein>
    <submittedName>
        <fullName evidence="2">Uncharacterized protein</fullName>
    </submittedName>
</protein>
<evidence type="ECO:0000313" key="2">
    <source>
        <dbReference type="EMBL" id="JAD50258.1"/>
    </source>
</evidence>
<sequence>MCCSNTRPTTTSPPTPGVDLQ</sequence>
<proteinExistence type="predicted"/>
<reference evidence="2" key="1">
    <citation type="submission" date="2014-09" db="EMBL/GenBank/DDBJ databases">
        <authorList>
            <person name="Magalhaes I.L.F."/>
            <person name="Oliveira U."/>
            <person name="Santos F.R."/>
            <person name="Vidigal T.H.D.A."/>
            <person name="Brescovit A.D."/>
            <person name="Santos A.J."/>
        </authorList>
    </citation>
    <scope>NUCLEOTIDE SEQUENCE</scope>
    <source>
        <tissue evidence="2">Shoot tissue taken approximately 20 cm above the soil surface</tissue>
    </source>
</reference>
<evidence type="ECO:0000256" key="1">
    <source>
        <dbReference type="SAM" id="MobiDB-lite"/>
    </source>
</evidence>
<feature type="compositionally biased region" description="Pro residues" evidence="1">
    <location>
        <begin position="11"/>
        <end position="21"/>
    </location>
</feature>
<organism evidence="2">
    <name type="scientific">Arundo donax</name>
    <name type="common">Giant reed</name>
    <name type="synonym">Donax arundinaceus</name>
    <dbReference type="NCBI Taxonomy" id="35708"/>
    <lineage>
        <taxon>Eukaryota</taxon>
        <taxon>Viridiplantae</taxon>
        <taxon>Streptophyta</taxon>
        <taxon>Embryophyta</taxon>
        <taxon>Tracheophyta</taxon>
        <taxon>Spermatophyta</taxon>
        <taxon>Magnoliopsida</taxon>
        <taxon>Liliopsida</taxon>
        <taxon>Poales</taxon>
        <taxon>Poaceae</taxon>
        <taxon>PACMAD clade</taxon>
        <taxon>Arundinoideae</taxon>
        <taxon>Arundineae</taxon>
        <taxon>Arundo</taxon>
    </lineage>
</organism>
<accession>A0A0A9AK70</accession>
<reference evidence="2" key="2">
    <citation type="journal article" date="2015" name="Data Brief">
        <title>Shoot transcriptome of the giant reed, Arundo donax.</title>
        <authorList>
            <person name="Barrero R.A."/>
            <person name="Guerrero F.D."/>
            <person name="Moolhuijzen P."/>
            <person name="Goolsby J.A."/>
            <person name="Tidwell J."/>
            <person name="Bellgard S.E."/>
            <person name="Bellgard M.I."/>
        </authorList>
    </citation>
    <scope>NUCLEOTIDE SEQUENCE</scope>
    <source>
        <tissue evidence="2">Shoot tissue taken approximately 20 cm above the soil surface</tissue>
    </source>
</reference>
<feature type="compositionally biased region" description="Low complexity" evidence="1">
    <location>
        <begin position="1"/>
        <end position="10"/>
    </location>
</feature>